<dbReference type="AlphaFoldDB" id="A0A0F0KKV5"/>
<sequence length="259" mass="27650">MRVYGYRFTRTGGVAGAEKSKDHGDIAEAESFGWPVGTVEHLAPVEVFERSIAATSTLDEDAVLGAFVAGLGSAPHGRQTLISFAWARHLASAPRRGNELPDCGLGQDEELELDSTEVLLRLALGWAWNEQPHRYLPDLETAAATGLPSPTAEDRERMGALLEVISVQPGGTTASGLEKAVARAKIVPGTDKYQRYGILIGLAEYGLLPSTLSPSWDGFVTRTAFAEAWSGGPRSDITPPLSGWRGGIDAQRAARLRGV</sequence>
<reference evidence="1 2" key="1">
    <citation type="submission" date="2015-02" db="EMBL/GenBank/DDBJ databases">
        <title>Draft genome sequences of ten Microbacterium spp. with emphasis on heavy metal contaminated environments.</title>
        <authorList>
            <person name="Corretto E."/>
        </authorList>
    </citation>
    <scope>NUCLEOTIDE SEQUENCE [LARGE SCALE GENOMIC DNA]</scope>
    <source>
        <strain evidence="1 2">DSM 23848</strain>
    </source>
</reference>
<organism evidence="1 2">
    <name type="scientific">Microbacterium azadirachtae</name>
    <dbReference type="NCBI Taxonomy" id="582680"/>
    <lineage>
        <taxon>Bacteria</taxon>
        <taxon>Bacillati</taxon>
        <taxon>Actinomycetota</taxon>
        <taxon>Actinomycetes</taxon>
        <taxon>Micrococcales</taxon>
        <taxon>Microbacteriaceae</taxon>
        <taxon>Microbacterium</taxon>
    </lineage>
</organism>
<keyword evidence="2" id="KW-1185">Reference proteome</keyword>
<dbReference type="Proteomes" id="UP000033448">
    <property type="component" value="Unassembled WGS sequence"/>
</dbReference>
<protein>
    <submittedName>
        <fullName evidence="1">Uncharacterized protein</fullName>
    </submittedName>
</protein>
<dbReference type="PATRIC" id="fig|582680.7.peg.2994"/>
<comment type="caution">
    <text evidence="1">The sequence shown here is derived from an EMBL/GenBank/DDBJ whole genome shotgun (WGS) entry which is preliminary data.</text>
</comment>
<evidence type="ECO:0000313" key="1">
    <source>
        <dbReference type="EMBL" id="KJL19891.1"/>
    </source>
</evidence>
<name>A0A0F0KKV5_9MICO</name>
<gene>
    <name evidence="1" type="ORF">RL72_02937</name>
</gene>
<proteinExistence type="predicted"/>
<dbReference type="EMBL" id="JYIT01000083">
    <property type="protein sequence ID" value="KJL19891.1"/>
    <property type="molecule type" value="Genomic_DNA"/>
</dbReference>
<evidence type="ECO:0000313" key="2">
    <source>
        <dbReference type="Proteomes" id="UP000033448"/>
    </source>
</evidence>
<accession>A0A0F0KKV5</accession>